<dbReference type="AlphaFoldDB" id="A0A0A9GWS7"/>
<organism evidence="1">
    <name type="scientific">Arundo donax</name>
    <name type="common">Giant reed</name>
    <name type="synonym">Donax arundinaceus</name>
    <dbReference type="NCBI Taxonomy" id="35708"/>
    <lineage>
        <taxon>Eukaryota</taxon>
        <taxon>Viridiplantae</taxon>
        <taxon>Streptophyta</taxon>
        <taxon>Embryophyta</taxon>
        <taxon>Tracheophyta</taxon>
        <taxon>Spermatophyta</taxon>
        <taxon>Magnoliopsida</taxon>
        <taxon>Liliopsida</taxon>
        <taxon>Poales</taxon>
        <taxon>Poaceae</taxon>
        <taxon>PACMAD clade</taxon>
        <taxon>Arundinoideae</taxon>
        <taxon>Arundineae</taxon>
        <taxon>Arundo</taxon>
    </lineage>
</organism>
<sequence>MPWKKNQIKPWMDRWMKLVPPLRYPDASFRWMKLLTLKNWLSNN</sequence>
<dbReference type="EMBL" id="GBRH01168436">
    <property type="protein sequence ID" value="JAE29460.1"/>
    <property type="molecule type" value="Transcribed_RNA"/>
</dbReference>
<evidence type="ECO:0000313" key="1">
    <source>
        <dbReference type="EMBL" id="JAE29460.1"/>
    </source>
</evidence>
<proteinExistence type="predicted"/>
<protein>
    <submittedName>
        <fullName evidence="1">Uncharacterized protein</fullName>
    </submittedName>
</protein>
<reference evidence="1" key="2">
    <citation type="journal article" date="2015" name="Data Brief">
        <title>Shoot transcriptome of the giant reed, Arundo donax.</title>
        <authorList>
            <person name="Barrero R.A."/>
            <person name="Guerrero F.D."/>
            <person name="Moolhuijzen P."/>
            <person name="Goolsby J.A."/>
            <person name="Tidwell J."/>
            <person name="Bellgard S.E."/>
            <person name="Bellgard M.I."/>
        </authorList>
    </citation>
    <scope>NUCLEOTIDE SEQUENCE</scope>
    <source>
        <tissue evidence="1">Shoot tissue taken approximately 20 cm above the soil surface</tissue>
    </source>
</reference>
<name>A0A0A9GWS7_ARUDO</name>
<reference evidence="1" key="1">
    <citation type="submission" date="2014-09" db="EMBL/GenBank/DDBJ databases">
        <authorList>
            <person name="Magalhaes I.L.F."/>
            <person name="Oliveira U."/>
            <person name="Santos F.R."/>
            <person name="Vidigal T.H.D.A."/>
            <person name="Brescovit A.D."/>
            <person name="Santos A.J."/>
        </authorList>
    </citation>
    <scope>NUCLEOTIDE SEQUENCE</scope>
    <source>
        <tissue evidence="1">Shoot tissue taken approximately 20 cm above the soil surface</tissue>
    </source>
</reference>
<accession>A0A0A9GWS7</accession>